<evidence type="ECO:0000313" key="2">
    <source>
        <dbReference type="EMBL" id="SMH64383.1"/>
    </source>
</evidence>
<gene>
    <name evidence="2" type="ORF">AFERRI_10416</name>
    <name evidence="1" type="ORF">AFERRI_400137</name>
</gene>
<evidence type="ECO:0000313" key="1">
    <source>
        <dbReference type="EMBL" id="CDQ10356.1"/>
    </source>
</evidence>
<dbReference type="EMBL" id="CCCS020000035">
    <property type="protein sequence ID" value="CDQ10356.1"/>
    <property type="molecule type" value="Genomic_DNA"/>
</dbReference>
<protein>
    <submittedName>
        <fullName evidence="1">Uncharacterized protein</fullName>
    </submittedName>
</protein>
<keyword evidence="3" id="KW-1185">Reference proteome</keyword>
<reference evidence="1" key="1">
    <citation type="submission" date="2014-03" db="EMBL/GenBank/DDBJ databases">
        <authorList>
            <person name="Genoscope - CEA"/>
        </authorList>
    </citation>
    <scope>NUCLEOTIDE SEQUENCE [LARGE SCALE GENOMIC DNA]</scope>
    <source>
        <strain evidence="1">CF27</strain>
    </source>
</reference>
<evidence type="ECO:0000313" key="3">
    <source>
        <dbReference type="Proteomes" id="UP000193925"/>
    </source>
</evidence>
<name>A0A060UQ02_9PROT</name>
<organism evidence="1">
    <name type="scientific">Acidithiobacillus ferrivorans</name>
    <dbReference type="NCBI Taxonomy" id="160808"/>
    <lineage>
        <taxon>Bacteria</taxon>
        <taxon>Pseudomonadati</taxon>
        <taxon>Pseudomonadota</taxon>
        <taxon>Acidithiobacillia</taxon>
        <taxon>Acidithiobacillales</taxon>
        <taxon>Acidithiobacillaceae</taxon>
        <taxon>Acidithiobacillus</taxon>
    </lineage>
</organism>
<dbReference type="EMBL" id="LT841305">
    <property type="protein sequence ID" value="SMH64383.1"/>
    <property type="molecule type" value="Genomic_DNA"/>
</dbReference>
<proteinExistence type="predicted"/>
<reference evidence="2 3" key="3">
    <citation type="submission" date="2017-03" db="EMBL/GenBank/DDBJ databases">
        <authorList>
            <person name="Regsiter A."/>
            <person name="William W."/>
        </authorList>
    </citation>
    <scope>NUCLEOTIDE SEQUENCE [LARGE SCALE GENOMIC DNA]</scope>
    <source>
        <strain evidence="2">PRJEB5721</strain>
    </source>
</reference>
<accession>A0A060UQ02</accession>
<dbReference type="AlphaFoldDB" id="A0A060UQ02"/>
<sequence>MDCRRGIYRSLPILTELLFLGLIVKDVMVGTPHPLTGGGAQGRREYLRRRRALCRADGYLGGKQNATLH</sequence>
<reference evidence="1" key="2">
    <citation type="submission" date="2014-07" db="EMBL/GenBank/DDBJ databases">
        <title>Initial genome analysis of the psychrotolerant acidophile Acidithiobacillus ferrivorans CF27: insights into iron and sulfur oxidation pathways and into biofilm formation.</title>
        <authorList>
            <person name="Talla E."/>
            <person name="Hedrich S."/>
            <person name="Mangenot S."/>
            <person name="Ji B."/>
            <person name="Johnson D.B."/>
            <person name="Barbe V."/>
            <person name="Bonnefoy V."/>
        </authorList>
    </citation>
    <scope>NUCLEOTIDE SEQUENCE [LARGE SCALE GENOMIC DNA]</scope>
    <source>
        <strain evidence="1">CF27</strain>
    </source>
</reference>
<dbReference type="Proteomes" id="UP000193925">
    <property type="component" value="Chromosome AFERRI"/>
</dbReference>